<organism evidence="2 3">
    <name type="scientific">Haloferax mucosum ATCC BAA-1512</name>
    <dbReference type="NCBI Taxonomy" id="662479"/>
    <lineage>
        <taxon>Archaea</taxon>
        <taxon>Methanobacteriati</taxon>
        <taxon>Methanobacteriota</taxon>
        <taxon>Stenosarchaea group</taxon>
        <taxon>Halobacteria</taxon>
        <taxon>Halobacteriales</taxon>
        <taxon>Haloferacaceae</taxon>
        <taxon>Haloferax</taxon>
    </lineage>
</organism>
<name>M0IG67_9EURY</name>
<dbReference type="EMBL" id="AOLN01000011">
    <property type="protein sequence ID" value="ELZ95032.1"/>
    <property type="molecule type" value="Genomic_DNA"/>
</dbReference>
<comment type="caution">
    <text evidence="2">The sequence shown here is derived from an EMBL/GenBank/DDBJ whole genome shotgun (WGS) entry which is preliminary data.</text>
</comment>
<dbReference type="Pfam" id="PF25949">
    <property type="entry name" value="DUF7987"/>
    <property type="match status" value="1"/>
</dbReference>
<accession>M0IG67</accession>
<keyword evidence="1" id="KW-0472">Membrane</keyword>
<sequence>MTGDQQPSRMLHRDFAITVLFVFLGATLWLVSGYYTAESWIRWALLIGVGVIVPTILTSREM</sequence>
<keyword evidence="1" id="KW-1133">Transmembrane helix</keyword>
<dbReference type="InterPro" id="IPR058293">
    <property type="entry name" value="DUF7987"/>
</dbReference>
<gene>
    <name evidence="2" type="ORF">C440_08147</name>
</gene>
<keyword evidence="3" id="KW-1185">Reference proteome</keyword>
<feature type="transmembrane region" description="Helical" evidence="1">
    <location>
        <begin position="15"/>
        <end position="34"/>
    </location>
</feature>
<keyword evidence="1" id="KW-0812">Transmembrane</keyword>
<dbReference type="Proteomes" id="UP000011550">
    <property type="component" value="Unassembled WGS sequence"/>
</dbReference>
<protein>
    <submittedName>
        <fullName evidence="2">Uncharacterized protein</fullName>
    </submittedName>
</protein>
<dbReference type="PATRIC" id="fig|662479.7.peg.1643"/>
<evidence type="ECO:0000313" key="3">
    <source>
        <dbReference type="Proteomes" id="UP000011550"/>
    </source>
</evidence>
<dbReference type="AlphaFoldDB" id="M0IG67"/>
<proteinExistence type="predicted"/>
<feature type="transmembrane region" description="Helical" evidence="1">
    <location>
        <begin position="40"/>
        <end position="57"/>
    </location>
</feature>
<evidence type="ECO:0000256" key="1">
    <source>
        <dbReference type="SAM" id="Phobius"/>
    </source>
</evidence>
<reference evidence="2 3" key="1">
    <citation type="journal article" date="2014" name="PLoS Genet.">
        <title>Phylogenetically driven sequencing of extremely halophilic archaea reveals strategies for static and dynamic osmo-response.</title>
        <authorList>
            <person name="Becker E.A."/>
            <person name="Seitzer P.M."/>
            <person name="Tritt A."/>
            <person name="Larsen D."/>
            <person name="Krusor M."/>
            <person name="Yao A.I."/>
            <person name="Wu D."/>
            <person name="Madern D."/>
            <person name="Eisen J.A."/>
            <person name="Darling A.E."/>
            <person name="Facciotti M.T."/>
        </authorList>
    </citation>
    <scope>NUCLEOTIDE SEQUENCE [LARGE SCALE GENOMIC DNA]</scope>
    <source>
        <strain evidence="2 3">ATCC BAA-1512</strain>
    </source>
</reference>
<evidence type="ECO:0000313" key="2">
    <source>
        <dbReference type="EMBL" id="ELZ95032.1"/>
    </source>
</evidence>